<feature type="compositionally biased region" description="Basic residues" evidence="1">
    <location>
        <begin position="669"/>
        <end position="679"/>
    </location>
</feature>
<proteinExistence type="predicted"/>
<feature type="compositionally biased region" description="Basic and acidic residues" evidence="1">
    <location>
        <begin position="145"/>
        <end position="159"/>
    </location>
</feature>
<feature type="compositionally biased region" description="Basic residues" evidence="1">
    <location>
        <begin position="199"/>
        <end position="208"/>
    </location>
</feature>
<name>Q3JVH9_BURP1</name>
<feature type="region of interest" description="Disordered" evidence="1">
    <location>
        <begin position="145"/>
        <end position="226"/>
    </location>
</feature>
<organism evidence="2 3">
    <name type="scientific">Burkholderia pseudomallei (strain 1710b)</name>
    <dbReference type="NCBI Taxonomy" id="320372"/>
    <lineage>
        <taxon>Bacteria</taxon>
        <taxon>Pseudomonadati</taxon>
        <taxon>Pseudomonadota</taxon>
        <taxon>Betaproteobacteria</taxon>
        <taxon>Burkholderiales</taxon>
        <taxon>Burkholderiaceae</taxon>
        <taxon>Burkholderia</taxon>
        <taxon>pseudomallei group</taxon>
    </lineage>
</organism>
<dbReference type="AlphaFoldDB" id="Q3JVH9"/>
<dbReference type="KEGG" id="bpm:BURPS1710b_1013"/>
<dbReference type="EnsemblBacteria" id="ABA49128">
    <property type="protein sequence ID" value="ABA49128"/>
    <property type="gene ID" value="BURPS1710b_1013"/>
</dbReference>
<reference evidence="2 3" key="1">
    <citation type="submission" date="2005-09" db="EMBL/GenBank/DDBJ databases">
        <authorList>
            <person name="Woods D.E."/>
            <person name="Nierman W.C."/>
        </authorList>
    </citation>
    <scope>NUCLEOTIDE SEQUENCE [LARGE SCALE GENOMIC DNA]</scope>
    <source>
        <strain evidence="2 3">1710b</strain>
    </source>
</reference>
<protein>
    <submittedName>
        <fullName evidence="2">Uncharacterized protein</fullName>
    </submittedName>
</protein>
<accession>Q3JVH9</accession>
<feature type="compositionally biased region" description="Basic and acidic residues" evidence="1">
    <location>
        <begin position="727"/>
        <end position="736"/>
    </location>
</feature>
<dbReference type="HOGENOM" id="CLU_376719_0_0_4"/>
<feature type="compositionally biased region" description="Low complexity" evidence="1">
    <location>
        <begin position="209"/>
        <end position="224"/>
    </location>
</feature>
<evidence type="ECO:0000313" key="3">
    <source>
        <dbReference type="Proteomes" id="UP000002700"/>
    </source>
</evidence>
<dbReference type="Proteomes" id="UP000002700">
    <property type="component" value="Chromosome I"/>
</dbReference>
<feature type="region of interest" description="Disordered" evidence="1">
    <location>
        <begin position="651"/>
        <end position="736"/>
    </location>
</feature>
<gene>
    <name evidence="2" type="ordered locus">BURPS1710b_1013</name>
</gene>
<evidence type="ECO:0000313" key="2">
    <source>
        <dbReference type="EMBL" id="ABA49128.1"/>
    </source>
</evidence>
<sequence>MAAAKRRLLSHYRPNRRKLRVVIAAAGSLRLPRERRLRAALRRHRDRMGLLAAVVARAHGIAPRLEPDEHVGAARIGLQHFAASRIEHGHVNVGQILAACAREAQRERPAAFAALERGGLVEPHAARHEADVAVVLHVGQTGLRARDAREAEGQRRRDQVLGNALLSHDSLLESAGRSRRPRRAAGENDGRRPPAQRGRPPRCRRPCGRRAGSPGAPGATGSAQIDRHENLGIVTLDQQRKTVARALDRVAQLFGARDGPPVHRENHVAGLDARARGGPRRLLDDQAVRERRAVALARRQRAHRDAEPPLLDGLVGARLRLIVGERRERHRYRLPRLVAPDLQIGLRARLHARDLRGQRRRILNRHAVDREDHVARLQPGLRGRPLRIDRADERAVGLLQAERTRERLIEPLHGDAEPAAAHVARLHELVLHLHRLVDRDRERQPLEAARLRVDHRVDADHLAVQVEQRAARVAGVHGHVGLDERRVVLVGQRTRLRADDARGDRVVEPVRRADRDDPLADLALRRIADLHDRQARSVDLQHRDVGLLVGADDLRLVLALVGELHGHDVRTVDHVRVSQDIPVGADDEAGAEARARLVVRLRLAAAAHPGNLPVEMSEELIERIVRVDRQLRRRATLRGALHDVLRADVHDGRPVGLDQPGKIGDARLRGRLGRHQRGDRRRDDLRLRPAGARHIACRQRRGDSHGNCATCKDSGSHRSLSSSNGLKRNDPGLKQA</sequence>
<evidence type="ECO:0000256" key="1">
    <source>
        <dbReference type="SAM" id="MobiDB-lite"/>
    </source>
</evidence>
<dbReference type="EMBL" id="CP000124">
    <property type="protein sequence ID" value="ABA49128.1"/>
    <property type="molecule type" value="Genomic_DNA"/>
</dbReference>